<dbReference type="GO" id="GO:0016787">
    <property type="term" value="F:hydrolase activity"/>
    <property type="evidence" value="ECO:0007669"/>
    <property type="project" value="UniProtKB-KW"/>
</dbReference>
<evidence type="ECO:0000313" key="6">
    <source>
        <dbReference type="Proteomes" id="UP000612808"/>
    </source>
</evidence>
<comment type="similarity">
    <text evidence="1 3">Belongs to the Nudix hydrolase family.</text>
</comment>
<dbReference type="InterPro" id="IPR020084">
    <property type="entry name" value="NUDIX_hydrolase_CS"/>
</dbReference>
<dbReference type="AlphaFoldDB" id="A0A8J3NDP2"/>
<dbReference type="InterPro" id="IPR020476">
    <property type="entry name" value="Nudix_hydrolase"/>
</dbReference>
<dbReference type="Proteomes" id="UP000612808">
    <property type="component" value="Unassembled WGS sequence"/>
</dbReference>
<evidence type="ECO:0000313" key="5">
    <source>
        <dbReference type="EMBL" id="GID13145.1"/>
    </source>
</evidence>
<accession>A0A8J3NDP2</accession>
<dbReference type="PANTHER" id="PTHR43736">
    <property type="entry name" value="ADP-RIBOSE PYROPHOSPHATASE"/>
    <property type="match status" value="1"/>
</dbReference>
<name>A0A8J3NDP2_9ACTN</name>
<keyword evidence="2 3" id="KW-0378">Hydrolase</keyword>
<dbReference type="PROSITE" id="PS51462">
    <property type="entry name" value="NUDIX"/>
    <property type="match status" value="1"/>
</dbReference>
<sequence>MADELRCVGALIADGAGRMFVHRRSPTRALFPNCWDIVGGHVEAGETPLDALAREITEETGWKLARVVTVVGEHRWVGNDGPARYETDYLVEVTGDLAAPRLEAGKQVEYRWLAEDELDMLSEHRETGDILTRQIVAAGFAAARRHRAG</sequence>
<proteinExistence type="inferred from homology"/>
<evidence type="ECO:0000256" key="2">
    <source>
        <dbReference type="ARBA" id="ARBA00022801"/>
    </source>
</evidence>
<dbReference type="SUPFAM" id="SSF55811">
    <property type="entry name" value="Nudix"/>
    <property type="match status" value="1"/>
</dbReference>
<dbReference type="InterPro" id="IPR015797">
    <property type="entry name" value="NUDIX_hydrolase-like_dom_sf"/>
</dbReference>
<dbReference type="InterPro" id="IPR000086">
    <property type="entry name" value="NUDIX_hydrolase_dom"/>
</dbReference>
<dbReference type="RefSeq" id="WP_239076819.1">
    <property type="nucleotide sequence ID" value="NZ_BAAAZM010000007.1"/>
</dbReference>
<comment type="caution">
    <text evidence="5">The sequence shown here is derived from an EMBL/GenBank/DDBJ whole genome shotgun (WGS) entry which is preliminary data.</text>
</comment>
<dbReference type="Gene3D" id="3.90.79.10">
    <property type="entry name" value="Nucleoside Triphosphate Pyrophosphohydrolase"/>
    <property type="match status" value="1"/>
</dbReference>
<dbReference type="EMBL" id="BOMB01000023">
    <property type="protein sequence ID" value="GID13145.1"/>
    <property type="molecule type" value="Genomic_DNA"/>
</dbReference>
<gene>
    <name evidence="5" type="ORF">Aru02nite_40340</name>
</gene>
<evidence type="ECO:0000256" key="1">
    <source>
        <dbReference type="ARBA" id="ARBA00005582"/>
    </source>
</evidence>
<dbReference type="PROSITE" id="PS00893">
    <property type="entry name" value="NUDIX_BOX"/>
    <property type="match status" value="1"/>
</dbReference>
<feature type="domain" description="Nudix hydrolase" evidence="4">
    <location>
        <begin position="3"/>
        <end position="136"/>
    </location>
</feature>
<protein>
    <recommendedName>
        <fullName evidence="4">Nudix hydrolase domain-containing protein</fullName>
    </recommendedName>
</protein>
<evidence type="ECO:0000259" key="4">
    <source>
        <dbReference type="PROSITE" id="PS51462"/>
    </source>
</evidence>
<dbReference type="PRINTS" id="PR00502">
    <property type="entry name" value="NUDIXFAMILY"/>
</dbReference>
<dbReference type="PANTHER" id="PTHR43736:SF1">
    <property type="entry name" value="DIHYDRONEOPTERIN TRIPHOSPHATE DIPHOSPHATASE"/>
    <property type="match status" value="1"/>
</dbReference>
<evidence type="ECO:0000256" key="3">
    <source>
        <dbReference type="RuleBase" id="RU003476"/>
    </source>
</evidence>
<dbReference type="Pfam" id="PF00293">
    <property type="entry name" value="NUDIX"/>
    <property type="match status" value="1"/>
</dbReference>
<keyword evidence="6" id="KW-1185">Reference proteome</keyword>
<organism evidence="5 6">
    <name type="scientific">Actinocatenispora rupis</name>
    <dbReference type="NCBI Taxonomy" id="519421"/>
    <lineage>
        <taxon>Bacteria</taxon>
        <taxon>Bacillati</taxon>
        <taxon>Actinomycetota</taxon>
        <taxon>Actinomycetes</taxon>
        <taxon>Micromonosporales</taxon>
        <taxon>Micromonosporaceae</taxon>
        <taxon>Actinocatenispora</taxon>
    </lineage>
</organism>
<reference evidence="5" key="1">
    <citation type="submission" date="2021-01" db="EMBL/GenBank/DDBJ databases">
        <title>Whole genome shotgun sequence of Actinocatenispora rupis NBRC 107355.</title>
        <authorList>
            <person name="Komaki H."/>
            <person name="Tamura T."/>
        </authorList>
    </citation>
    <scope>NUCLEOTIDE SEQUENCE</scope>
    <source>
        <strain evidence="5">NBRC 107355</strain>
    </source>
</reference>